<sequence length="550" mass="60670">MNVGNFVLLAILACVLADQSSDTSATGSHIMQFVEFSVVDNIIDPLKPIVDHEIRTIFSKQEVGHIFGYFLTDINGDFLPVNSQLRYSYNSSGIILLWDLMANSAAVWQANDYFFETFHREYMQKPSGVLAPPEITINDLRARLGQDSAGYYSSYLCRMPMVNVTSDQLPETLHAFDTFKAMANQTMTTLLEIEAHWKASRILYRYVESIAADLQTLLAQYPVALTTWRSDPQQFQFSANRTAHPMVVCDDSWPVITDIAGHLADPPTSASTEHDVQEWISQMWALIQMLRRSLAQDPLTFPTPSASLVTAVNVSKTHVDTIFGDRSEHVGQTAIVSTALTVNPATLPKIFKSAESLTDISVSSELLVLFSGTAIPGWLNSASPAPFLLDGHEFHNPSFESYELQPGPGFTALTDAGPLDIPPTEYISVHLKDYSMWLDSIARMEQAGYKQEEMYADVSASINTGLLTLTANASFTVRNNSDPLVLRAPEVLIVLSDSTRPGFMSWVIPTAWAATVLGTVVFVVGVGHTAARAGWGGYKRFIRKERAPVA</sequence>
<name>A0A8J6AZF3_9EUKA</name>
<accession>A0A8J6AZF3</accession>
<feature type="chain" id="PRO_5035183322" evidence="2">
    <location>
        <begin position="18"/>
        <end position="550"/>
    </location>
</feature>
<organism evidence="3 4">
    <name type="scientific">Carpediemonas membranifera</name>
    <dbReference type="NCBI Taxonomy" id="201153"/>
    <lineage>
        <taxon>Eukaryota</taxon>
        <taxon>Metamonada</taxon>
        <taxon>Carpediemonas-like organisms</taxon>
        <taxon>Carpediemonas</taxon>
    </lineage>
</organism>
<evidence type="ECO:0000256" key="2">
    <source>
        <dbReference type="SAM" id="SignalP"/>
    </source>
</evidence>
<keyword evidence="1" id="KW-0472">Membrane</keyword>
<proteinExistence type="predicted"/>
<dbReference type="Proteomes" id="UP000717585">
    <property type="component" value="Unassembled WGS sequence"/>
</dbReference>
<evidence type="ECO:0000313" key="4">
    <source>
        <dbReference type="Proteomes" id="UP000717585"/>
    </source>
</evidence>
<reference evidence="3" key="1">
    <citation type="submission" date="2021-05" db="EMBL/GenBank/DDBJ databases">
        <title>A free-living protist that lacks canonical eukaryotic 1 DNA replication and segregation systems.</title>
        <authorList>
            <person name="Salas-Leiva D.E."/>
            <person name="Tromer E.C."/>
            <person name="Curtis B.A."/>
            <person name="Jerlstrom-Hultqvist J."/>
            <person name="Kolisko M."/>
            <person name="Yi Z."/>
            <person name="Salas-Leiva J.S."/>
            <person name="Gallot-Lavallee L."/>
            <person name="Kops G.J.P.L."/>
            <person name="Archibald J.M."/>
            <person name="Simpson A.G.B."/>
            <person name="Roger A.J."/>
        </authorList>
    </citation>
    <scope>NUCLEOTIDE SEQUENCE</scope>
    <source>
        <strain evidence="3">BICM</strain>
    </source>
</reference>
<keyword evidence="4" id="KW-1185">Reference proteome</keyword>
<evidence type="ECO:0000313" key="3">
    <source>
        <dbReference type="EMBL" id="KAG9395145.1"/>
    </source>
</evidence>
<keyword evidence="2" id="KW-0732">Signal</keyword>
<feature type="transmembrane region" description="Helical" evidence="1">
    <location>
        <begin position="506"/>
        <end position="531"/>
    </location>
</feature>
<dbReference type="EMBL" id="JAHDYR010000012">
    <property type="protein sequence ID" value="KAG9395145.1"/>
    <property type="molecule type" value="Genomic_DNA"/>
</dbReference>
<evidence type="ECO:0000256" key="1">
    <source>
        <dbReference type="SAM" id="Phobius"/>
    </source>
</evidence>
<keyword evidence="1" id="KW-1133">Transmembrane helix</keyword>
<protein>
    <submittedName>
        <fullName evidence="3">Uncharacterized protein</fullName>
    </submittedName>
</protein>
<comment type="caution">
    <text evidence="3">The sequence shown here is derived from an EMBL/GenBank/DDBJ whole genome shotgun (WGS) entry which is preliminary data.</text>
</comment>
<gene>
    <name evidence="3" type="ORF">J8273_0364</name>
</gene>
<feature type="signal peptide" evidence="2">
    <location>
        <begin position="1"/>
        <end position="17"/>
    </location>
</feature>
<keyword evidence="1" id="KW-0812">Transmembrane</keyword>
<dbReference type="AlphaFoldDB" id="A0A8J6AZF3"/>